<gene>
    <name evidence="7" type="ORF">ACFPZN_28410</name>
</gene>
<dbReference type="Proteomes" id="UP001596074">
    <property type="component" value="Unassembled WGS sequence"/>
</dbReference>
<keyword evidence="4" id="KW-0479">Metal-binding</keyword>
<evidence type="ECO:0000256" key="3">
    <source>
        <dbReference type="ARBA" id="ARBA00022679"/>
    </source>
</evidence>
<dbReference type="PANTHER" id="PTHR12001:SF85">
    <property type="entry name" value="SHORT CHAIN ISOPRENYL DIPHOSPHATE SYNTHASE"/>
    <property type="match status" value="1"/>
</dbReference>
<dbReference type="InterPro" id="IPR008949">
    <property type="entry name" value="Isoprenoid_synthase_dom_sf"/>
</dbReference>
<evidence type="ECO:0000256" key="2">
    <source>
        <dbReference type="ARBA" id="ARBA00006706"/>
    </source>
</evidence>
<dbReference type="Gene3D" id="1.10.600.10">
    <property type="entry name" value="Farnesyl Diphosphate Synthase"/>
    <property type="match status" value="2"/>
</dbReference>
<keyword evidence="3 6" id="KW-0808">Transferase</keyword>
<comment type="similarity">
    <text evidence="2 6">Belongs to the FPP/GGPP synthase family.</text>
</comment>
<dbReference type="RefSeq" id="WP_378285292.1">
    <property type="nucleotide sequence ID" value="NZ_JBHSON010000043.1"/>
</dbReference>
<sequence length="305" mass="32177">MTTFSTRSDSDLLAGFRAAVDAFLDRTLQDKLATDAGAHLAVPVSVLRDFLGGGGERLRPMYCYCGWLAGGGDPDDPTVVRLGAAVELHHARYLPLPGLGENAAVLLGDLCASWADELFGSMREARRMFARMRTELVVGQYLDLCATGTVQQALTVDRYKSGSYTVQRPLHIGAAAAGADARVLAACSAYGLPLGQAFQMCDDLEDVMGHPGRLREGKSTVVVALAVRRADPAQRLRLGALLGDPGLDEAGAAEARAIIAATGAVSVTTEMIGEYRERALSALRAAPFPAEVARLLTILAGCDST</sequence>
<dbReference type="InterPro" id="IPR033749">
    <property type="entry name" value="Polyprenyl_synt_CS"/>
</dbReference>
<dbReference type="Pfam" id="PF00348">
    <property type="entry name" value="polyprenyl_synt"/>
    <property type="match status" value="1"/>
</dbReference>
<evidence type="ECO:0000256" key="6">
    <source>
        <dbReference type="RuleBase" id="RU004466"/>
    </source>
</evidence>
<evidence type="ECO:0000313" key="7">
    <source>
        <dbReference type="EMBL" id="MFC5749564.1"/>
    </source>
</evidence>
<evidence type="ECO:0000256" key="5">
    <source>
        <dbReference type="ARBA" id="ARBA00022842"/>
    </source>
</evidence>
<name>A0ABW1A6E7_9ACTN</name>
<dbReference type="InterPro" id="IPR000092">
    <property type="entry name" value="Polyprenyl_synt"/>
</dbReference>
<evidence type="ECO:0000256" key="1">
    <source>
        <dbReference type="ARBA" id="ARBA00001946"/>
    </source>
</evidence>
<comment type="cofactor">
    <cofactor evidence="1">
        <name>Mg(2+)</name>
        <dbReference type="ChEBI" id="CHEBI:18420"/>
    </cofactor>
</comment>
<accession>A0ABW1A6E7</accession>
<keyword evidence="8" id="KW-1185">Reference proteome</keyword>
<protein>
    <submittedName>
        <fullName evidence="7">Polyprenyl synthetase family protein</fullName>
    </submittedName>
</protein>
<proteinExistence type="inferred from homology"/>
<evidence type="ECO:0000313" key="8">
    <source>
        <dbReference type="Proteomes" id="UP001596074"/>
    </source>
</evidence>
<comment type="caution">
    <text evidence="7">The sequence shown here is derived from an EMBL/GenBank/DDBJ whole genome shotgun (WGS) entry which is preliminary data.</text>
</comment>
<evidence type="ECO:0000256" key="4">
    <source>
        <dbReference type="ARBA" id="ARBA00022723"/>
    </source>
</evidence>
<dbReference type="EMBL" id="JBHSON010000043">
    <property type="protein sequence ID" value="MFC5749564.1"/>
    <property type="molecule type" value="Genomic_DNA"/>
</dbReference>
<keyword evidence="5" id="KW-0460">Magnesium</keyword>
<dbReference type="PROSITE" id="PS00444">
    <property type="entry name" value="POLYPRENYL_SYNTHASE_2"/>
    <property type="match status" value="1"/>
</dbReference>
<dbReference type="PANTHER" id="PTHR12001">
    <property type="entry name" value="GERANYLGERANYL PYROPHOSPHATE SYNTHASE"/>
    <property type="match status" value="1"/>
</dbReference>
<reference evidence="8" key="1">
    <citation type="journal article" date="2019" name="Int. J. Syst. Evol. Microbiol.">
        <title>The Global Catalogue of Microorganisms (GCM) 10K type strain sequencing project: providing services to taxonomists for standard genome sequencing and annotation.</title>
        <authorList>
            <consortium name="The Broad Institute Genomics Platform"/>
            <consortium name="The Broad Institute Genome Sequencing Center for Infectious Disease"/>
            <person name="Wu L."/>
            <person name="Ma J."/>
        </authorList>
    </citation>
    <scope>NUCLEOTIDE SEQUENCE [LARGE SCALE GENOMIC DNA]</scope>
    <source>
        <strain evidence="8">KCTC 42087</strain>
    </source>
</reference>
<organism evidence="7 8">
    <name type="scientific">Actinomadura rugatobispora</name>
    <dbReference type="NCBI Taxonomy" id="1994"/>
    <lineage>
        <taxon>Bacteria</taxon>
        <taxon>Bacillati</taxon>
        <taxon>Actinomycetota</taxon>
        <taxon>Actinomycetes</taxon>
        <taxon>Streptosporangiales</taxon>
        <taxon>Thermomonosporaceae</taxon>
        <taxon>Actinomadura</taxon>
    </lineage>
</organism>
<dbReference type="SUPFAM" id="SSF48576">
    <property type="entry name" value="Terpenoid synthases"/>
    <property type="match status" value="1"/>
</dbReference>